<dbReference type="Pfam" id="PF05704">
    <property type="entry name" value="Caps_synth"/>
    <property type="match status" value="1"/>
</dbReference>
<evidence type="ECO:0000259" key="13">
    <source>
        <dbReference type="Pfam" id="PF14323"/>
    </source>
</evidence>
<protein>
    <recommendedName>
        <fullName evidence="4">histidinol-phosphatase</fullName>
        <ecNumber evidence="4">3.1.3.15</ecNumber>
    </recommendedName>
    <alternativeName>
        <fullName evidence="10">Histidinol-phosphate phosphatase</fullName>
    </alternativeName>
</protein>
<evidence type="ECO:0000256" key="4">
    <source>
        <dbReference type="ARBA" id="ARBA00013085"/>
    </source>
</evidence>
<dbReference type="EC" id="3.1.3.15" evidence="4"/>
<dbReference type="PANTHER" id="PTHR43200:SF6">
    <property type="entry name" value="3'(2'),5'-BISPHOSPHATE NUCLEOTIDASE"/>
    <property type="match status" value="1"/>
</dbReference>
<dbReference type="GO" id="GO:0016757">
    <property type="term" value="F:glycosyltransferase activity"/>
    <property type="evidence" value="ECO:0007669"/>
    <property type="project" value="InterPro"/>
</dbReference>
<keyword evidence="9" id="KW-0368">Histidine biosynthesis</keyword>
<evidence type="ECO:0000256" key="7">
    <source>
        <dbReference type="ARBA" id="ARBA00022801"/>
    </source>
</evidence>
<feature type="binding site" evidence="12">
    <location>
        <position position="1044"/>
    </location>
    <ligand>
        <name>Mg(2+)</name>
        <dbReference type="ChEBI" id="CHEBI:18420"/>
        <label>1</label>
        <note>catalytic</note>
    </ligand>
</feature>
<feature type="domain" description="GxGYxYP putative glycoside hydrolase C-terminal" evidence="13">
    <location>
        <begin position="701"/>
        <end position="946"/>
    </location>
</feature>
<feature type="binding site" evidence="12">
    <location>
        <position position="1170"/>
    </location>
    <ligand>
        <name>Mg(2+)</name>
        <dbReference type="ChEBI" id="CHEBI:18420"/>
        <label>1</label>
        <note>catalytic</note>
    </ligand>
</feature>
<dbReference type="OrthoDB" id="414388at2759"/>
<dbReference type="PRINTS" id="PR00377">
    <property type="entry name" value="IMPHPHTASES"/>
</dbReference>
<organism evidence="14 15">
    <name type="scientific">Chrysochromulina tobinii</name>
    <dbReference type="NCBI Taxonomy" id="1460289"/>
    <lineage>
        <taxon>Eukaryota</taxon>
        <taxon>Haptista</taxon>
        <taxon>Haptophyta</taxon>
        <taxon>Prymnesiophyceae</taxon>
        <taxon>Prymnesiales</taxon>
        <taxon>Chrysochromulinaceae</taxon>
        <taxon>Chrysochromulina</taxon>
    </lineage>
</organism>
<dbReference type="Pfam" id="PF14323">
    <property type="entry name" value="GxGYxYP_C"/>
    <property type="match status" value="1"/>
</dbReference>
<dbReference type="Pfam" id="PF00459">
    <property type="entry name" value="Inositol_P"/>
    <property type="match status" value="1"/>
</dbReference>
<evidence type="ECO:0000256" key="10">
    <source>
        <dbReference type="ARBA" id="ARBA00033209"/>
    </source>
</evidence>
<dbReference type="Gene3D" id="3.20.20.490">
    <property type="entry name" value="GxGYxYP glycoside hydrolase, C-terminal domain"/>
    <property type="match status" value="1"/>
</dbReference>
<evidence type="ECO:0000256" key="9">
    <source>
        <dbReference type="ARBA" id="ARBA00023102"/>
    </source>
</evidence>
<dbReference type="Gene3D" id="3.30.540.10">
    <property type="entry name" value="Fructose-1,6-Bisphosphatase, subunit A, domain 1"/>
    <property type="match status" value="1"/>
</dbReference>
<dbReference type="EMBL" id="JWZX01002765">
    <property type="protein sequence ID" value="KOO27102.1"/>
    <property type="molecule type" value="Genomic_DNA"/>
</dbReference>
<dbReference type="SUPFAM" id="SSF56655">
    <property type="entry name" value="Carbohydrate phosphatase"/>
    <property type="match status" value="1"/>
</dbReference>
<dbReference type="NCBIfam" id="TIGR02067">
    <property type="entry name" value="his_9_HisN"/>
    <property type="match status" value="1"/>
</dbReference>
<dbReference type="InterPro" id="IPR029044">
    <property type="entry name" value="Nucleotide-diphossugar_trans"/>
</dbReference>
<gene>
    <name evidence="14" type="ORF">Ctob_006846</name>
</gene>
<comment type="similarity">
    <text evidence="3">Belongs to the inositol monophosphatase superfamily.</text>
</comment>
<dbReference type="Gene3D" id="3.90.550.20">
    <property type="match status" value="1"/>
</dbReference>
<dbReference type="GO" id="GO:0000105">
    <property type="term" value="P:L-histidine biosynthetic process"/>
    <property type="evidence" value="ECO:0007669"/>
    <property type="project" value="UniProtKB-UniPathway"/>
</dbReference>
<dbReference type="InterPro" id="IPR000760">
    <property type="entry name" value="Inositol_monophosphatase-like"/>
</dbReference>
<evidence type="ECO:0000256" key="6">
    <source>
        <dbReference type="ARBA" id="ARBA00022723"/>
    </source>
</evidence>
<dbReference type="InterPro" id="IPR008441">
    <property type="entry name" value="AfumC-like_glycosyl_Trfase"/>
</dbReference>
<accession>A0A0M0JLB1</accession>
<dbReference type="UniPathway" id="UPA00031">
    <property type="reaction ID" value="UER00013"/>
</dbReference>
<dbReference type="PROSITE" id="PS00629">
    <property type="entry name" value="IMP_1"/>
    <property type="match status" value="1"/>
</dbReference>
<dbReference type="PANTHER" id="PTHR43200">
    <property type="entry name" value="PHOSPHATASE"/>
    <property type="match status" value="1"/>
</dbReference>
<evidence type="ECO:0000256" key="3">
    <source>
        <dbReference type="ARBA" id="ARBA00009759"/>
    </source>
</evidence>
<keyword evidence="15" id="KW-1185">Reference proteome</keyword>
<dbReference type="InterPro" id="IPR011809">
    <property type="entry name" value="His_9_proposed"/>
</dbReference>
<comment type="pathway">
    <text evidence="2">Amino-acid biosynthesis; L-histidine biosynthesis; L-histidine from 5-phospho-alpha-D-ribose 1-diphosphate: step 8/9.</text>
</comment>
<dbReference type="AlphaFoldDB" id="A0A0M0JLB1"/>
<evidence type="ECO:0000256" key="12">
    <source>
        <dbReference type="PIRSR" id="PIRSR600760-2"/>
    </source>
</evidence>
<feature type="binding site" evidence="12">
    <location>
        <position position="1028"/>
    </location>
    <ligand>
        <name>Mg(2+)</name>
        <dbReference type="ChEBI" id="CHEBI:18420"/>
        <label>1</label>
        <note>catalytic</note>
    </ligand>
</feature>
<proteinExistence type="inferred from homology"/>
<comment type="catalytic activity">
    <reaction evidence="11">
        <text>L-histidinol phosphate + H2O = L-histidinol + phosphate</text>
        <dbReference type="Rhea" id="RHEA:14465"/>
        <dbReference type="ChEBI" id="CHEBI:15377"/>
        <dbReference type="ChEBI" id="CHEBI:43474"/>
        <dbReference type="ChEBI" id="CHEBI:57699"/>
        <dbReference type="ChEBI" id="CHEBI:57980"/>
        <dbReference type="EC" id="3.1.3.15"/>
    </reaction>
</comment>
<name>A0A0M0JLB1_9EUKA</name>
<evidence type="ECO:0000313" key="14">
    <source>
        <dbReference type="EMBL" id="KOO27102.1"/>
    </source>
</evidence>
<keyword evidence="5" id="KW-0028">Amino-acid biosynthesis</keyword>
<comment type="caution">
    <text evidence="14">The sequence shown here is derived from an EMBL/GenBank/DDBJ whole genome shotgun (WGS) entry which is preliminary data.</text>
</comment>
<dbReference type="GO" id="GO:0046872">
    <property type="term" value="F:metal ion binding"/>
    <property type="evidence" value="ECO:0007669"/>
    <property type="project" value="UniProtKB-KW"/>
</dbReference>
<keyword evidence="7" id="KW-0378">Hydrolase</keyword>
<feature type="binding site" evidence="12">
    <location>
        <position position="1047"/>
    </location>
    <ligand>
        <name>Mg(2+)</name>
        <dbReference type="ChEBI" id="CHEBI:18420"/>
        <label>1</label>
        <note>catalytic</note>
    </ligand>
</feature>
<keyword evidence="8 12" id="KW-0460">Magnesium</keyword>
<comment type="cofactor">
    <cofactor evidence="1 12">
        <name>Mg(2+)</name>
        <dbReference type="ChEBI" id="CHEBI:18420"/>
    </cofactor>
</comment>
<sequence length="1231" mass="135486">MQNPFPPSPPPGSAPPKVPRLIWMFWDDDRPPQFIAACIEQLVRMNPGWTLHLLRPNEPLSMQGWVEPLPVDYLDMPHVADWYRISVLSRHGGVWLDASTVALKPIESWIDVNSVAQVQGFAMPGNTDDVTMENWAFACPTPSPFCVRWTENFKRALVMGTDSYCNGLSDSVLGALGRSMLPYLTQHAAWRETRQQLPDALVRVVPSDSPQGPFFFLEHVYGSDPAALMSTGPEGIFNIDEMTWRTKYSQVSFVKFRGVERQYINDLNTYHGYLASVLLEALEDGYVGGDYIEMNPFSIWWWVNVSIASLIGGLLLGALIATLTTYCVMRRGPTSGGTLEEQIERRAALTKLKEAGLSCGAARSAGYSCADAKAVDYTLIDAKAAGWTLEELLNAGYINQALAMRLRATDEPGRTLRLNRPTVVDIRTASSAARLAALTCSGLANRPLGAPAGVYLLLGPEDLSWLADIVNVTEPTLTPLDEFLSDCVHANLGRVVLFNATTQQRLVPNILTIAAVLDAVPLERLPTGATLVFDALAVMAGFSALDATRYVYEHHVNATSTMAKVNPGLDVHGHPFSPHPPLKDPPSWGLADYIVKERLFAFFLNNGCIPSSEEHALVSRMVSSNPWPKPIAVWGYDDTYPIAGDIFEAETDCILNATHNMGQVASDGFNNLAFFSRQPPIQSPLVQAPRPPPRKYNASQTYVTLLIGDGDNLNFLKGSRREWMLDRVQRCAAAPSSLTECFPLGWTMSPHTLYAAPDMYRWYLNQSLVTQRDWFVLPPSGHLYAYPGMMHPADQAAFIARTEEDCHVMNTSALVSWEWFGTWNESIDRFYPQYGVNSVVRGIFPVNVPYMIPVLPFGRTQQYMLLGEHRDVVLFRPREWRGAKGSGSQYRTAEQMAAELNGDERGSIVGIYTTSDGGMNLQLLYDTVKLLAPHVQIVAPEELASLAVQRGGDDDEPVAAFKTFANELAEAARAEILPFWRKPIEVESKIEDERAVAESPVTIADRNAEKAMRALIEARFPEHGIYGEEFGSVRADAEFCWVLDPIDGTKSFITGKPLFGTLIGLCHRGRPVIGVIDQCVLKERWIGVLGEGTMLNGEPVSTRGVGSLSEAMLYATTPHMFHEGYEQIAFGAVRDAVKRPLYGCDCYAYGLVAAGFGADLVIEADLGLYDYSALVPVVLGAGGCITDWTGADLTIQNHEASKGRVLATANGKLHAEALALLKAAKEHVNLE</sequence>
<dbReference type="FunFam" id="3.30.540.10:FF:000030">
    <property type="entry name" value="Inositol monophosphatase"/>
    <property type="match status" value="1"/>
</dbReference>
<dbReference type="InterPro" id="IPR020583">
    <property type="entry name" value="Inositol_monoP_metal-BS"/>
</dbReference>
<feature type="binding site" evidence="12">
    <location>
        <position position="1046"/>
    </location>
    <ligand>
        <name>Mg(2+)</name>
        <dbReference type="ChEBI" id="CHEBI:18420"/>
        <label>1</label>
        <note>catalytic</note>
    </ligand>
</feature>
<reference evidence="15" key="1">
    <citation type="journal article" date="2015" name="PLoS Genet.">
        <title>Genome Sequence and Transcriptome Analyses of Chrysochromulina tobin: Metabolic Tools for Enhanced Algal Fitness in the Prominent Order Prymnesiales (Haptophyceae).</title>
        <authorList>
            <person name="Hovde B.T."/>
            <person name="Deodato C.R."/>
            <person name="Hunsperger H.M."/>
            <person name="Ryken S.A."/>
            <person name="Yost W."/>
            <person name="Jha R.K."/>
            <person name="Patterson J."/>
            <person name="Monnat R.J. Jr."/>
            <person name="Barlow S.B."/>
            <person name="Starkenburg S.R."/>
            <person name="Cattolico R.A."/>
        </authorList>
    </citation>
    <scope>NUCLEOTIDE SEQUENCE</scope>
    <source>
        <strain evidence="15">CCMP291</strain>
    </source>
</reference>
<evidence type="ECO:0000313" key="15">
    <source>
        <dbReference type="Proteomes" id="UP000037460"/>
    </source>
</evidence>
<evidence type="ECO:0000256" key="5">
    <source>
        <dbReference type="ARBA" id="ARBA00022605"/>
    </source>
</evidence>
<dbReference type="InterPro" id="IPR025832">
    <property type="entry name" value="GxGYxYP_C"/>
</dbReference>
<dbReference type="CDD" id="cd01641">
    <property type="entry name" value="Bacterial_IMPase_like_1"/>
    <property type="match status" value="1"/>
</dbReference>
<dbReference type="InterPro" id="IPR038410">
    <property type="entry name" value="GxGYxYP_C_sf"/>
</dbReference>
<keyword evidence="6 12" id="KW-0479">Metal-binding</keyword>
<evidence type="ECO:0000256" key="1">
    <source>
        <dbReference type="ARBA" id="ARBA00001946"/>
    </source>
</evidence>
<dbReference type="Proteomes" id="UP000037460">
    <property type="component" value="Unassembled WGS sequence"/>
</dbReference>
<evidence type="ECO:0000256" key="8">
    <source>
        <dbReference type="ARBA" id="ARBA00022842"/>
    </source>
</evidence>
<evidence type="ECO:0000256" key="2">
    <source>
        <dbReference type="ARBA" id="ARBA00004970"/>
    </source>
</evidence>
<dbReference type="Gene3D" id="3.40.190.80">
    <property type="match status" value="1"/>
</dbReference>
<dbReference type="SUPFAM" id="SSF53448">
    <property type="entry name" value="Nucleotide-diphospho-sugar transferases"/>
    <property type="match status" value="1"/>
</dbReference>
<dbReference type="InterPro" id="IPR051090">
    <property type="entry name" value="Inositol_monoP_superfamily"/>
</dbReference>
<dbReference type="GO" id="GO:0004401">
    <property type="term" value="F:histidinol-phosphatase activity"/>
    <property type="evidence" value="ECO:0007669"/>
    <property type="project" value="UniProtKB-EC"/>
</dbReference>
<evidence type="ECO:0000256" key="11">
    <source>
        <dbReference type="ARBA" id="ARBA00049158"/>
    </source>
</evidence>